<dbReference type="Proteomes" id="UP000829685">
    <property type="component" value="Unassembled WGS sequence"/>
</dbReference>
<evidence type="ECO:0000313" key="3">
    <source>
        <dbReference type="Proteomes" id="UP000829685"/>
    </source>
</evidence>
<gene>
    <name evidence="2" type="ORF">JX265_007310</name>
</gene>
<feature type="region of interest" description="Disordered" evidence="1">
    <location>
        <begin position="54"/>
        <end position="75"/>
    </location>
</feature>
<keyword evidence="3" id="KW-1185">Reference proteome</keyword>
<proteinExistence type="predicted"/>
<evidence type="ECO:0000256" key="1">
    <source>
        <dbReference type="SAM" id="MobiDB-lite"/>
    </source>
</evidence>
<comment type="caution">
    <text evidence="2">The sequence shown here is derived from an EMBL/GenBank/DDBJ whole genome shotgun (WGS) entry which is preliminary data.</text>
</comment>
<evidence type="ECO:0000313" key="2">
    <source>
        <dbReference type="EMBL" id="KAI1867508.1"/>
    </source>
</evidence>
<dbReference type="AlphaFoldDB" id="A0A9P9WK52"/>
<organism evidence="2 3">
    <name type="scientific">Neoarthrinium moseri</name>
    <dbReference type="NCBI Taxonomy" id="1658444"/>
    <lineage>
        <taxon>Eukaryota</taxon>
        <taxon>Fungi</taxon>
        <taxon>Dikarya</taxon>
        <taxon>Ascomycota</taxon>
        <taxon>Pezizomycotina</taxon>
        <taxon>Sordariomycetes</taxon>
        <taxon>Xylariomycetidae</taxon>
        <taxon>Amphisphaeriales</taxon>
        <taxon>Apiosporaceae</taxon>
        <taxon>Neoarthrinium</taxon>
    </lineage>
</organism>
<sequence length="75" mass="7969">MQLLSGLFLVAEAGFQKRWALALELTGKTGFRNVQKDPILITRSELAIGSIEISGARGQAGPSPGKADNSRQFPG</sequence>
<protein>
    <submittedName>
        <fullName evidence="2">Uncharacterized protein</fullName>
    </submittedName>
</protein>
<name>A0A9P9WK52_9PEZI</name>
<reference evidence="2" key="1">
    <citation type="submission" date="2021-03" db="EMBL/GenBank/DDBJ databases">
        <title>Revisited historic fungal species revealed as producer of novel bioactive compounds through whole genome sequencing and comparative genomics.</title>
        <authorList>
            <person name="Vignolle G.A."/>
            <person name="Hochenegger N."/>
            <person name="Mach R.L."/>
            <person name="Mach-Aigner A.R."/>
            <person name="Javad Rahimi M."/>
            <person name="Salim K.A."/>
            <person name="Chan C.M."/>
            <person name="Lim L.B.L."/>
            <person name="Cai F."/>
            <person name="Druzhinina I.S."/>
            <person name="U'Ren J.M."/>
            <person name="Derntl C."/>
        </authorList>
    </citation>
    <scope>NUCLEOTIDE SEQUENCE</scope>
    <source>
        <strain evidence="2">TUCIM 5799</strain>
    </source>
</reference>
<dbReference type="EMBL" id="JAFIMR010000018">
    <property type="protein sequence ID" value="KAI1867508.1"/>
    <property type="molecule type" value="Genomic_DNA"/>
</dbReference>
<accession>A0A9P9WK52</accession>